<accession>A0A348FWS4</accession>
<name>A0A348FWS4_9HYPH</name>
<feature type="compositionally biased region" description="Basic and acidic residues" evidence="1">
    <location>
        <begin position="49"/>
        <end position="62"/>
    </location>
</feature>
<organism evidence="2 3">
    <name type="scientific">Blastochloris tepida</name>
    <dbReference type="NCBI Taxonomy" id="2233851"/>
    <lineage>
        <taxon>Bacteria</taxon>
        <taxon>Pseudomonadati</taxon>
        <taxon>Pseudomonadota</taxon>
        <taxon>Alphaproteobacteria</taxon>
        <taxon>Hyphomicrobiales</taxon>
        <taxon>Blastochloridaceae</taxon>
        <taxon>Blastochloris</taxon>
    </lineage>
</organism>
<evidence type="ECO:0000256" key="1">
    <source>
        <dbReference type="SAM" id="MobiDB-lite"/>
    </source>
</evidence>
<evidence type="ECO:0000313" key="3">
    <source>
        <dbReference type="Proteomes" id="UP000266934"/>
    </source>
</evidence>
<keyword evidence="3" id="KW-1185">Reference proteome</keyword>
<dbReference type="EMBL" id="AP018907">
    <property type="protein sequence ID" value="BBF91757.1"/>
    <property type="molecule type" value="Genomic_DNA"/>
</dbReference>
<evidence type="ECO:0000313" key="2">
    <source>
        <dbReference type="EMBL" id="BBF91757.1"/>
    </source>
</evidence>
<sequence>MEEDDMSESQPAVQQRPDPLLDQPNLDEKYRRIGISAVAAAARYAGPLRNDDHAPAPDRSKLTTDQIMLLG</sequence>
<dbReference type="AlphaFoldDB" id="A0A348FWS4"/>
<dbReference type="OrthoDB" id="7960695at2"/>
<gene>
    <name evidence="2" type="ORF">BLTE_04420</name>
</gene>
<protein>
    <submittedName>
        <fullName evidence="2">Uncharacterized protein</fullName>
    </submittedName>
</protein>
<reference evidence="2 3" key="1">
    <citation type="submission" date="2018-08" db="EMBL/GenBank/DDBJ databases">
        <title>Complete genome sequencing of Blastochloris tepida GI.</title>
        <authorList>
            <person name="Tsukatani Y."/>
            <person name="Mori H."/>
        </authorList>
    </citation>
    <scope>NUCLEOTIDE SEQUENCE [LARGE SCALE GENOMIC DNA]</scope>
    <source>
        <strain evidence="2 3">GI</strain>
    </source>
</reference>
<feature type="region of interest" description="Disordered" evidence="1">
    <location>
        <begin position="1"/>
        <end position="28"/>
    </location>
</feature>
<proteinExistence type="predicted"/>
<dbReference type="RefSeq" id="WP_126397233.1">
    <property type="nucleotide sequence ID" value="NZ_AP018907.1"/>
</dbReference>
<dbReference type="Proteomes" id="UP000266934">
    <property type="component" value="Chromosome"/>
</dbReference>
<dbReference type="KEGG" id="blag:BLTE_04420"/>
<feature type="region of interest" description="Disordered" evidence="1">
    <location>
        <begin position="47"/>
        <end position="71"/>
    </location>
</feature>